<dbReference type="Pfam" id="PF00364">
    <property type="entry name" value="Biotin_lipoyl"/>
    <property type="match status" value="1"/>
</dbReference>
<gene>
    <name evidence="6" type="ORF">CWM85_00745</name>
</gene>
<dbReference type="InterPro" id="IPR041569">
    <property type="entry name" value="AAA_lid_3"/>
</dbReference>
<evidence type="ECO:0000256" key="2">
    <source>
        <dbReference type="ARBA" id="ARBA00022840"/>
    </source>
</evidence>
<dbReference type="InterPro" id="IPR052381">
    <property type="entry name" value="AAA_domain_protein"/>
</dbReference>
<sequence>MDIKGIIEAIRSGVPGIQILGQDVNRIDEEIETVATTLGFRVKEWNLGYGWVDFKTKRALKPDQDALLYQDLKAIADDDPTGRIYVIQNACSVLKDDIRAIARLQQELLRIKRHFKGQAAIFFVSKESIEFSELVDLLIPFSCSPLSLEQVDGIFDSLLQEYSVTVTTAVRNSLKSIFSGMERDRVFQIFETLNNKYKGTFPQESVGDALALKKRALSRSGLLELVDSQIDIGQIGGLERLKSWLRNKKHIIDDLTKAQSLGISAPKGMLLAGMPGCGKSMSAKAVSSLFNVPLFRLDIGSLMGKFVGESEANMKAALKVAEQASPCVLWIDELEKAFSGINGTGGSTEITTRLFGYFLTWMQEKPGAVFVVATANDITHIPPELLRRGRFDEIFYVNLPSERERKQIFAVKLNQLTLPPKGLDLAELATLSKGFSGADIECVINDALESLFRSNEPVLTQALIKKHIDLVIPISVVLKEKIAVYQALFEKLSLKAASLAEEDLENINTLSDSDAVSERENAASNEFIASEKLIQLVNDQSPFVRQAALKNPQCPFSALQQVVNRYCKFDFSKPGSWSNNEITKNEFELALQHPNMSGELILELHSKQLIDAQKLLSLAHKISFEERKKIFDLATIKLPRPVTAGTVQNILCFTGNIVKYNDVLIEIDNERGNTQKINASVDGLVVKVCVKTGETIHAGEQIAQILVPKGQGRIN</sequence>
<dbReference type="GO" id="GO:0005524">
    <property type="term" value="F:ATP binding"/>
    <property type="evidence" value="ECO:0007669"/>
    <property type="project" value="UniProtKB-KW"/>
</dbReference>
<dbReference type="Gene3D" id="3.40.50.300">
    <property type="entry name" value="P-loop containing nucleotide triphosphate hydrolases"/>
    <property type="match status" value="1"/>
</dbReference>
<dbReference type="PANTHER" id="PTHR42960">
    <property type="entry name" value="YCF46 PROTEIN"/>
    <property type="match status" value="1"/>
</dbReference>
<keyword evidence="1" id="KW-0547">Nucleotide-binding</keyword>
<dbReference type="EMBL" id="PIET01000003">
    <property type="protein sequence ID" value="PLM69329.1"/>
    <property type="molecule type" value="Genomic_DNA"/>
</dbReference>
<dbReference type="SMART" id="SM00382">
    <property type="entry name" value="AAA"/>
    <property type="match status" value="1"/>
</dbReference>
<dbReference type="InterPro" id="IPR003593">
    <property type="entry name" value="AAA+_ATPase"/>
</dbReference>
<protein>
    <recommendedName>
        <fullName evidence="4">Uncharacterized AAA domain-containing protein ycf46</fullName>
    </recommendedName>
</protein>
<dbReference type="AlphaFoldDB" id="A0A2J5A212"/>
<dbReference type="SUPFAM" id="SSF52540">
    <property type="entry name" value="P-loop containing nucleoside triphosphate hydrolases"/>
    <property type="match status" value="1"/>
</dbReference>
<evidence type="ECO:0000313" key="7">
    <source>
        <dbReference type="Proteomes" id="UP000234661"/>
    </source>
</evidence>
<proteinExistence type="inferred from homology"/>
<dbReference type="InterPro" id="IPR027417">
    <property type="entry name" value="P-loop_NTPase"/>
</dbReference>
<dbReference type="Pfam" id="PF17862">
    <property type="entry name" value="AAA_lid_3"/>
    <property type="match status" value="1"/>
</dbReference>
<dbReference type="InterPro" id="IPR000089">
    <property type="entry name" value="Biotin_lipoyl"/>
</dbReference>
<dbReference type="RefSeq" id="WP_080828741.1">
    <property type="nucleotide sequence ID" value="NZ_CP058119.1"/>
</dbReference>
<keyword evidence="2" id="KW-0067">ATP-binding</keyword>
<feature type="domain" description="AAA+ ATPase" evidence="5">
    <location>
        <begin position="265"/>
        <end position="401"/>
    </location>
</feature>
<dbReference type="PANTHER" id="PTHR42960:SF1">
    <property type="entry name" value="YCF46 PROTEIN"/>
    <property type="match status" value="1"/>
</dbReference>
<evidence type="ECO:0000256" key="3">
    <source>
        <dbReference type="ARBA" id="ARBA00038088"/>
    </source>
</evidence>
<reference evidence="6 7" key="1">
    <citation type="submission" date="2017-11" db="EMBL/GenBank/DDBJ databases">
        <authorList>
            <person name="Han C.G."/>
        </authorList>
    </citation>
    <scope>NUCLEOTIDE SEQUENCE [LARGE SCALE GENOMIC DNA]</scope>
    <source>
        <strain evidence="6 7">A2</strain>
    </source>
</reference>
<dbReference type="Gene3D" id="1.10.8.60">
    <property type="match status" value="1"/>
</dbReference>
<dbReference type="Proteomes" id="UP000234661">
    <property type="component" value="Unassembled WGS sequence"/>
</dbReference>
<name>A0A2J5A212_9ENTR</name>
<dbReference type="SUPFAM" id="SSF51230">
    <property type="entry name" value="Single hybrid motif"/>
    <property type="match status" value="1"/>
</dbReference>
<comment type="similarity">
    <text evidence="3">Belongs to the AAA ATPase family. Highly divergent.</text>
</comment>
<evidence type="ECO:0000313" key="6">
    <source>
        <dbReference type="EMBL" id="PLM69329.1"/>
    </source>
</evidence>
<dbReference type="GO" id="GO:0016887">
    <property type="term" value="F:ATP hydrolysis activity"/>
    <property type="evidence" value="ECO:0007669"/>
    <property type="project" value="InterPro"/>
</dbReference>
<dbReference type="Pfam" id="PF00004">
    <property type="entry name" value="AAA"/>
    <property type="match status" value="1"/>
</dbReference>
<evidence type="ECO:0000256" key="1">
    <source>
        <dbReference type="ARBA" id="ARBA00022741"/>
    </source>
</evidence>
<dbReference type="InterPro" id="IPR003959">
    <property type="entry name" value="ATPase_AAA_core"/>
</dbReference>
<evidence type="ECO:0000256" key="4">
    <source>
        <dbReference type="ARBA" id="ARBA00040480"/>
    </source>
</evidence>
<organism evidence="6 7">
    <name type="scientific">Klebsiella michiganensis</name>
    <dbReference type="NCBI Taxonomy" id="1134687"/>
    <lineage>
        <taxon>Bacteria</taxon>
        <taxon>Pseudomonadati</taxon>
        <taxon>Pseudomonadota</taxon>
        <taxon>Gammaproteobacteria</taxon>
        <taxon>Enterobacterales</taxon>
        <taxon>Enterobacteriaceae</taxon>
        <taxon>Klebsiella/Raoultella group</taxon>
        <taxon>Klebsiella</taxon>
    </lineage>
</organism>
<dbReference type="Gene3D" id="2.40.50.100">
    <property type="match status" value="1"/>
</dbReference>
<dbReference type="InterPro" id="IPR011053">
    <property type="entry name" value="Single_hybrid_motif"/>
</dbReference>
<accession>A0A2J5A212</accession>
<reference evidence="6 7" key="2">
    <citation type="submission" date="2018-01" db="EMBL/GenBank/DDBJ databases">
        <title>Genomic study of Klebsiella pneumoniae.</title>
        <authorList>
            <person name="Yang Y."/>
            <person name="Bicalho R."/>
        </authorList>
    </citation>
    <scope>NUCLEOTIDE SEQUENCE [LARGE SCALE GENOMIC DNA]</scope>
    <source>
        <strain evidence="6 7">A2</strain>
    </source>
</reference>
<evidence type="ECO:0000259" key="5">
    <source>
        <dbReference type="SMART" id="SM00382"/>
    </source>
</evidence>
<comment type="caution">
    <text evidence="6">The sequence shown here is derived from an EMBL/GenBank/DDBJ whole genome shotgun (WGS) entry which is preliminary data.</text>
</comment>